<keyword evidence="3" id="KW-0813">Transport</keyword>
<dbReference type="PROSITE" id="PS50294">
    <property type="entry name" value="WD_REPEATS_REGION"/>
    <property type="match status" value="1"/>
</dbReference>
<feature type="compositionally biased region" description="Polar residues" evidence="10">
    <location>
        <begin position="984"/>
        <end position="993"/>
    </location>
</feature>
<evidence type="ECO:0000313" key="13">
    <source>
        <dbReference type="RefSeq" id="XP_016943379.3"/>
    </source>
</evidence>
<dbReference type="InterPro" id="IPR015943">
    <property type="entry name" value="WD40/YVTN_repeat-like_dom_sf"/>
</dbReference>
<evidence type="ECO:0000256" key="6">
    <source>
        <dbReference type="ARBA" id="ARBA00022824"/>
    </source>
</evidence>
<evidence type="ECO:0000256" key="4">
    <source>
        <dbReference type="ARBA" id="ARBA00022574"/>
    </source>
</evidence>
<dbReference type="Pfam" id="PF00400">
    <property type="entry name" value="WD40"/>
    <property type="match status" value="2"/>
</dbReference>
<keyword evidence="8" id="KW-0653">Protein transport</keyword>
<dbReference type="InterPro" id="IPR001680">
    <property type="entry name" value="WD40_rpt"/>
</dbReference>
<sequence length="1269" mass="139387">MKIKELQKTVNIAWSPAQQQQILLAAGTAAQQFDSNANSTLELYSPNFSDATYDLELKASVASQYKFQKLIWSPVGSHPSGLIVGGCEAGQINIYSADKLLAGKEEPLLKRQDKHTGAVSGLDFNPFQNNLLASCASESEILIWDLNNPETSMSPGAKTQPLEDVKNVAWNRQVQHILASVFSTRCVIWDLRKSQQIIKLSDSQSRVRWHAIEWHPEAATQVWLASEDDQAPVVQLWDLRYATAPAKTYQIHERGVLGMSWCLQDNDLMVSCGKDNRIYCWNPNTKIPEGEILSEVATTASWYSDVQFCPRNPALIASASLEGAVSIYSLHGGTHHLVQTANKIADSFPGMDQFAQEPIPQQATQVVYHDLTHAPKWMKRPCGVAFGFGGKLVSFDGTSKTVKVQQLTTESALVERANALERSLVDANYSEYCRQRADETADQHGRYVWYFIKANFELNPKEEMLNLLGYNKDDTDSKFSKFIKETEGNSQSDVDTLTTRISTLTHSDSSEVECDQSTNYSTDNSQTQDNKFDGNSIEPQNHNDFVTPPRPQFKVPSGDHSDSLIAEAILTGNVEAAVELCLEAQRIPEALIIASTAGIETLTRTQSRYLLQQKNELSHVISALVSRDWLDFVNRCTVDSWREALVAALKHSERKVVDICERLGDRLLSECASSVEFTRNAMLCYICAGSIDKLVTAWYQLKRLEQQNPGYKPNTTELQDLAEVVMLMCKSLEQQGISVDLAGRFAGFLTEYGGLLASQGALTAALQYITTLGGGAANENDILQNLRDRINNAVNLDYSQPQAPVAAAPVGYQQQRGRGSFSQPQPAVPLPYGQPSNQFGQPGWNAHAPVPPLQTAYPGAQQAQPPPQIFNPQPIKPEPLSQPPRPLSNASSTGGPPPAGGAASSSGSGLSGRSKYVLDPSVAAPTSSYGMPYNPVPAPVPSAVPFSGGGVPGPAPQPASVPTYNSNAFNTNPIASAQSYNPSPFMGTQQNQFLPGVNPIETLPPQAAPPVIQNVQRNPTPPPGWNDPPALKSSRVPKPKPVVEPSAAIFHPLFPVDPNQNQNGYVDPAQYQNAPPTGSVPNSYYNPAAFNNNPQQQQQSYLQPQQQQLNLQPSGIPNQGGPQQQNWQGQQQTLGYTEQPAPIQQQRQPEPPKEKPPLPEEYIYLQTVLEELKNRCLGATNDPRTKRKFVDVVKRLENLYDCLRDGKLTPTTVQYLNQIIQYIQISDYANALEIHTRIAFGTDFAQCAGFMQGLKVLLQSASELHLVLR</sequence>
<feature type="repeat" description="WD" evidence="9">
    <location>
        <begin position="112"/>
        <end position="154"/>
    </location>
</feature>
<evidence type="ECO:0000256" key="3">
    <source>
        <dbReference type="ARBA" id="ARBA00022448"/>
    </source>
</evidence>
<feature type="region of interest" description="Disordered" evidence="10">
    <location>
        <begin position="506"/>
        <end position="546"/>
    </location>
</feature>
<protein>
    <submittedName>
        <fullName evidence="13">Protein transport protein Sec31A isoform X1</fullName>
    </submittedName>
</protein>
<feature type="compositionally biased region" description="Low complexity" evidence="10">
    <location>
        <begin position="1081"/>
        <end position="1133"/>
    </location>
</feature>
<keyword evidence="6" id="KW-0256">Endoplasmic reticulum</keyword>
<feature type="region of interest" description="Disordered" evidence="10">
    <location>
        <begin position="806"/>
        <end position="913"/>
    </location>
</feature>
<evidence type="ECO:0000256" key="5">
    <source>
        <dbReference type="ARBA" id="ARBA00022737"/>
    </source>
</evidence>
<dbReference type="SMART" id="SM00320">
    <property type="entry name" value="WD40"/>
    <property type="match status" value="5"/>
</dbReference>
<evidence type="ECO:0000256" key="9">
    <source>
        <dbReference type="PROSITE-ProRule" id="PRU00221"/>
    </source>
</evidence>
<comment type="subcellular location">
    <subcellularLocation>
        <location evidence="1">Endoplasmic reticulum</location>
    </subcellularLocation>
</comment>
<dbReference type="SUPFAM" id="SSF50978">
    <property type="entry name" value="WD40 repeat-like"/>
    <property type="match status" value="1"/>
</dbReference>
<dbReference type="Gene3D" id="1.25.40.1030">
    <property type="match status" value="1"/>
</dbReference>
<dbReference type="PANTHER" id="PTHR13923">
    <property type="entry name" value="SEC31-RELATED PROTEIN"/>
    <property type="match status" value="1"/>
</dbReference>
<dbReference type="InterPro" id="IPR040251">
    <property type="entry name" value="SEC31-like"/>
</dbReference>
<name>A0AB39ZUR9_DROSZ</name>
<evidence type="ECO:0000313" key="12">
    <source>
        <dbReference type="Proteomes" id="UP001652628"/>
    </source>
</evidence>
<feature type="region of interest" description="Disordered" evidence="10">
    <location>
        <begin position="984"/>
        <end position="1133"/>
    </location>
</feature>
<feature type="compositionally biased region" description="Pro residues" evidence="10">
    <location>
        <begin position="864"/>
        <end position="886"/>
    </location>
</feature>
<feature type="compositionally biased region" description="Polar residues" evidence="10">
    <location>
        <begin position="1058"/>
        <end position="1080"/>
    </location>
</feature>
<dbReference type="Proteomes" id="UP001652628">
    <property type="component" value="Chromosome 2R"/>
</dbReference>
<evidence type="ECO:0000256" key="2">
    <source>
        <dbReference type="ARBA" id="ARBA00009358"/>
    </source>
</evidence>
<dbReference type="InterPro" id="IPR036322">
    <property type="entry name" value="WD40_repeat_dom_sf"/>
</dbReference>
<evidence type="ECO:0000256" key="1">
    <source>
        <dbReference type="ARBA" id="ARBA00004240"/>
    </source>
</evidence>
<proteinExistence type="inferred from homology"/>
<dbReference type="PROSITE" id="PS50082">
    <property type="entry name" value="WD_REPEATS_2"/>
    <property type="match status" value="1"/>
</dbReference>
<dbReference type="GO" id="GO:0007029">
    <property type="term" value="P:endoplasmic reticulum organization"/>
    <property type="evidence" value="ECO:0007669"/>
    <property type="project" value="TreeGrafter"/>
</dbReference>
<dbReference type="Gene3D" id="1.20.940.10">
    <property type="entry name" value="Functional domain of the splicing factor Prp18"/>
    <property type="match status" value="1"/>
</dbReference>
<keyword evidence="5" id="KW-0677">Repeat</keyword>
<feature type="compositionally biased region" description="Low complexity" evidence="10">
    <location>
        <begin position="806"/>
        <end position="815"/>
    </location>
</feature>
<comment type="similarity">
    <text evidence="2">Belongs to the WD repeat SEC31 family.</text>
</comment>
<dbReference type="GO" id="GO:0030127">
    <property type="term" value="C:COPII vesicle coat"/>
    <property type="evidence" value="ECO:0007669"/>
    <property type="project" value="TreeGrafter"/>
</dbReference>
<dbReference type="GO" id="GO:0090110">
    <property type="term" value="P:COPII-coated vesicle cargo loading"/>
    <property type="evidence" value="ECO:0007669"/>
    <property type="project" value="TreeGrafter"/>
</dbReference>
<dbReference type="InterPro" id="IPR024298">
    <property type="entry name" value="Sec16_Sec23-bd"/>
</dbReference>
<evidence type="ECO:0000259" key="11">
    <source>
        <dbReference type="Pfam" id="PF12931"/>
    </source>
</evidence>
<feature type="domain" description="Sec16 Sec23-binding" evidence="11">
    <location>
        <begin position="565"/>
        <end position="765"/>
    </location>
</feature>
<keyword evidence="12" id="KW-1185">Reference proteome</keyword>
<feature type="compositionally biased region" description="Low complexity" evidence="10">
    <location>
        <begin position="890"/>
        <end position="912"/>
    </location>
</feature>
<organism evidence="12 13">
    <name type="scientific">Drosophila suzukii</name>
    <name type="common">Spotted-wing drosophila fruit fly</name>
    <dbReference type="NCBI Taxonomy" id="28584"/>
    <lineage>
        <taxon>Eukaryota</taxon>
        <taxon>Metazoa</taxon>
        <taxon>Ecdysozoa</taxon>
        <taxon>Arthropoda</taxon>
        <taxon>Hexapoda</taxon>
        <taxon>Insecta</taxon>
        <taxon>Pterygota</taxon>
        <taxon>Neoptera</taxon>
        <taxon>Endopterygota</taxon>
        <taxon>Diptera</taxon>
        <taxon>Brachycera</taxon>
        <taxon>Muscomorpha</taxon>
        <taxon>Ephydroidea</taxon>
        <taxon>Drosophilidae</taxon>
        <taxon>Drosophila</taxon>
        <taxon>Sophophora</taxon>
    </lineage>
</organism>
<accession>A0AB39ZUR9</accession>
<feature type="compositionally biased region" description="Polar residues" evidence="10">
    <location>
        <begin position="816"/>
        <end position="825"/>
    </location>
</feature>
<dbReference type="GO" id="GO:0005789">
    <property type="term" value="C:endoplasmic reticulum membrane"/>
    <property type="evidence" value="ECO:0007669"/>
    <property type="project" value="UniProtKB-SubCell"/>
</dbReference>
<dbReference type="AlphaFoldDB" id="A0AB39ZUR9"/>
<evidence type="ECO:0000256" key="7">
    <source>
        <dbReference type="ARBA" id="ARBA00022892"/>
    </source>
</evidence>
<dbReference type="Pfam" id="PF12931">
    <property type="entry name" value="TPR_Sec16"/>
    <property type="match status" value="1"/>
</dbReference>
<dbReference type="GO" id="GO:0070971">
    <property type="term" value="C:endoplasmic reticulum exit site"/>
    <property type="evidence" value="ECO:0007669"/>
    <property type="project" value="TreeGrafter"/>
</dbReference>
<dbReference type="GO" id="GO:0005198">
    <property type="term" value="F:structural molecule activity"/>
    <property type="evidence" value="ECO:0007669"/>
    <property type="project" value="TreeGrafter"/>
</dbReference>
<gene>
    <name evidence="13" type="primary">Sec31</name>
</gene>
<dbReference type="Gene3D" id="2.130.10.10">
    <property type="entry name" value="YVTN repeat-like/Quinoprotein amine dehydrogenase"/>
    <property type="match status" value="1"/>
</dbReference>
<dbReference type="GeneID" id="108019851"/>
<keyword evidence="7" id="KW-0931">ER-Golgi transport</keyword>
<evidence type="ECO:0000256" key="8">
    <source>
        <dbReference type="ARBA" id="ARBA00022927"/>
    </source>
</evidence>
<feature type="compositionally biased region" description="Polar residues" evidence="10">
    <location>
        <begin position="515"/>
        <end position="529"/>
    </location>
</feature>
<evidence type="ECO:0000256" key="10">
    <source>
        <dbReference type="SAM" id="MobiDB-lite"/>
    </source>
</evidence>
<dbReference type="GO" id="GO:0015031">
    <property type="term" value="P:protein transport"/>
    <property type="evidence" value="ECO:0007669"/>
    <property type="project" value="UniProtKB-KW"/>
</dbReference>
<reference evidence="13" key="1">
    <citation type="submission" date="2025-08" db="UniProtKB">
        <authorList>
            <consortium name="RefSeq"/>
        </authorList>
    </citation>
    <scope>IDENTIFICATION</scope>
</reference>
<keyword evidence="4 9" id="KW-0853">WD repeat</keyword>
<feature type="compositionally biased region" description="Low complexity" evidence="10">
    <location>
        <begin position="854"/>
        <end position="863"/>
    </location>
</feature>
<dbReference type="PANTHER" id="PTHR13923:SF11">
    <property type="entry name" value="SECRETORY 31, ISOFORM D"/>
    <property type="match status" value="1"/>
</dbReference>
<dbReference type="RefSeq" id="XP_016943379.3">
    <property type="nucleotide sequence ID" value="XM_017087890.4"/>
</dbReference>